<organism evidence="1">
    <name type="scientific">Anguilla anguilla</name>
    <name type="common">European freshwater eel</name>
    <name type="synonym">Muraena anguilla</name>
    <dbReference type="NCBI Taxonomy" id="7936"/>
    <lineage>
        <taxon>Eukaryota</taxon>
        <taxon>Metazoa</taxon>
        <taxon>Chordata</taxon>
        <taxon>Craniata</taxon>
        <taxon>Vertebrata</taxon>
        <taxon>Euteleostomi</taxon>
        <taxon>Actinopterygii</taxon>
        <taxon>Neopterygii</taxon>
        <taxon>Teleostei</taxon>
        <taxon>Anguilliformes</taxon>
        <taxon>Anguillidae</taxon>
        <taxon>Anguilla</taxon>
    </lineage>
</organism>
<sequence length="120" mass="13718">MLLAKNRKNKNKKITTNKKNLYFETYLQLAQVGSTASQNGALREFSTAGSPDPFFLFYRLFQTGFWFSLPLSILLKSAFSFQQRSERVVQNGSCDRYLLNLYYAKSALIGPDKPDYHGEG</sequence>
<dbReference type="AlphaFoldDB" id="A0A0E9WS73"/>
<protein>
    <submittedName>
        <fullName evidence="1">Uncharacterized protein</fullName>
    </submittedName>
</protein>
<dbReference type="EMBL" id="GBXM01015318">
    <property type="protein sequence ID" value="JAH93259.1"/>
    <property type="molecule type" value="Transcribed_RNA"/>
</dbReference>
<name>A0A0E9WS73_ANGAN</name>
<evidence type="ECO:0000313" key="1">
    <source>
        <dbReference type="EMBL" id="JAH93259.1"/>
    </source>
</evidence>
<reference evidence="1" key="2">
    <citation type="journal article" date="2015" name="Fish Shellfish Immunol.">
        <title>Early steps in the European eel (Anguilla anguilla)-Vibrio vulnificus interaction in the gills: Role of the RtxA13 toxin.</title>
        <authorList>
            <person name="Callol A."/>
            <person name="Pajuelo D."/>
            <person name="Ebbesson L."/>
            <person name="Teles M."/>
            <person name="MacKenzie S."/>
            <person name="Amaro C."/>
        </authorList>
    </citation>
    <scope>NUCLEOTIDE SEQUENCE</scope>
</reference>
<accession>A0A0E9WS73</accession>
<proteinExistence type="predicted"/>
<reference evidence="1" key="1">
    <citation type="submission" date="2014-11" db="EMBL/GenBank/DDBJ databases">
        <authorList>
            <person name="Amaro Gonzalez C."/>
        </authorList>
    </citation>
    <scope>NUCLEOTIDE SEQUENCE</scope>
</reference>